<dbReference type="RefSeq" id="WP_044035841.1">
    <property type="nucleotide sequence ID" value="NZ_HG917868.1"/>
</dbReference>
<dbReference type="Proteomes" id="UP000019426">
    <property type="component" value="Chromosome M2/40_rep1"/>
</dbReference>
<dbReference type="HOGENOM" id="CLU_090947_0_0_9"/>
<dbReference type="OrthoDB" id="45555at2"/>
<dbReference type="PANTHER" id="PTHR36984">
    <property type="entry name" value="CRISPR-ASSOCIATED ENDORIBONUCLEASE CAS6 1"/>
    <property type="match status" value="1"/>
</dbReference>
<dbReference type="InterPro" id="IPR049435">
    <property type="entry name" value="Cas_Cas6_C"/>
</dbReference>
<sequence>MRIRIVGRVKDGIIPIGYRMMIVSLLKKAIEKGDKEYFNKLYYYNEKKNKKIKSFCFGTYLQNFMFEEEGIKVDGKINITISTPDYMLGVSMYNGLLKLSTYKYKDKYEFIKEKVILEKEKIISDEHVVLKTLSPIVMKDSEGKKVDIDSENYEKELNYISNIILESYRGYGLKRKLVFIPVNMKKSVVKEEIAGFTKEINKRYIYINGYSGIFTMEGDVEDLNLLLQLGIGFRRSEGFGLISLV</sequence>
<dbReference type="EMBL" id="HG917868">
    <property type="protein sequence ID" value="CDM67376.1"/>
    <property type="molecule type" value="Genomic_DNA"/>
</dbReference>
<evidence type="ECO:0000259" key="2">
    <source>
        <dbReference type="Pfam" id="PF01881"/>
    </source>
</evidence>
<organism evidence="3 4">
    <name type="scientific">Clostridium bornimense</name>
    <dbReference type="NCBI Taxonomy" id="1216932"/>
    <lineage>
        <taxon>Bacteria</taxon>
        <taxon>Bacillati</taxon>
        <taxon>Bacillota</taxon>
        <taxon>Clostridia</taxon>
        <taxon>Eubacteriales</taxon>
        <taxon>Clostridiaceae</taxon>
        <taxon>Clostridium</taxon>
    </lineage>
</organism>
<dbReference type="STRING" id="1216932.CM240_0206"/>
<dbReference type="PANTHER" id="PTHR36984:SF3">
    <property type="entry name" value="CRISPR-ASSOCIATED ENDORIBONUCLEASE CAS6"/>
    <property type="match status" value="1"/>
</dbReference>
<reference evidence="3 4" key="1">
    <citation type="submission" date="2013-11" db="EMBL/GenBank/DDBJ databases">
        <title>Complete genome sequence of Clostridum sp. M2/40.</title>
        <authorList>
            <person name="Wibberg D."/>
            <person name="Puehler A."/>
            <person name="Schlueter A."/>
        </authorList>
    </citation>
    <scope>NUCLEOTIDE SEQUENCE [LARGE SCALE GENOMIC DNA]</scope>
    <source>
        <strain evidence="4">M2/40</strain>
    </source>
</reference>
<keyword evidence="4" id="KW-1185">Reference proteome</keyword>
<name>W6RS12_9CLOT</name>
<dbReference type="eggNOG" id="COG1583">
    <property type="taxonomic scope" value="Bacteria"/>
</dbReference>
<proteinExistence type="predicted"/>
<keyword evidence="1" id="KW-0051">Antiviral defense</keyword>
<feature type="domain" description="CRISPR associated protein Cas6 C-terminal" evidence="2">
    <location>
        <begin position="119"/>
        <end position="243"/>
    </location>
</feature>
<dbReference type="CDD" id="cd21140">
    <property type="entry name" value="Cas6_I-like"/>
    <property type="match status" value="1"/>
</dbReference>
<dbReference type="Gene3D" id="3.30.70.1890">
    <property type="match status" value="1"/>
</dbReference>
<evidence type="ECO:0000256" key="1">
    <source>
        <dbReference type="ARBA" id="ARBA00023118"/>
    </source>
</evidence>
<dbReference type="PATRIC" id="fig|1216932.3.peg.185"/>
<protein>
    <submittedName>
        <fullName evidence="3">Crispr-associated protein Cas6</fullName>
    </submittedName>
</protein>
<dbReference type="InterPro" id="IPR010156">
    <property type="entry name" value="CRISPR-assoc_prot_Cas6"/>
</dbReference>
<dbReference type="GO" id="GO:0016788">
    <property type="term" value="F:hydrolase activity, acting on ester bonds"/>
    <property type="evidence" value="ECO:0007669"/>
    <property type="project" value="InterPro"/>
</dbReference>
<dbReference type="NCBIfam" id="TIGR01877">
    <property type="entry name" value="cas_cas6"/>
    <property type="match status" value="1"/>
</dbReference>
<evidence type="ECO:0000313" key="3">
    <source>
        <dbReference type="EMBL" id="CDM67376.1"/>
    </source>
</evidence>
<dbReference type="InterPro" id="IPR045747">
    <property type="entry name" value="CRISPR-assoc_prot_Cas6_N_sf"/>
</dbReference>
<dbReference type="GO" id="GO:0051607">
    <property type="term" value="P:defense response to virus"/>
    <property type="evidence" value="ECO:0007669"/>
    <property type="project" value="UniProtKB-KW"/>
</dbReference>
<dbReference type="Gene3D" id="3.30.70.1900">
    <property type="match status" value="1"/>
</dbReference>
<evidence type="ECO:0000313" key="4">
    <source>
        <dbReference type="Proteomes" id="UP000019426"/>
    </source>
</evidence>
<dbReference type="Pfam" id="PF01881">
    <property type="entry name" value="Cas_Cas6_C"/>
    <property type="match status" value="1"/>
</dbReference>
<dbReference type="KEGG" id="clt:CM240_0206"/>
<gene>
    <name evidence="3" type="primary">cas6</name>
    <name evidence="3" type="ORF">CM240_0206</name>
</gene>
<dbReference type="AlphaFoldDB" id="W6RS12"/>
<accession>W6RS12</accession>